<protein>
    <submittedName>
        <fullName evidence="1">Uncharacterized protein</fullName>
    </submittedName>
</protein>
<proteinExistence type="predicted"/>
<evidence type="ECO:0000313" key="1">
    <source>
        <dbReference type="EMBL" id="MCC9020391.1"/>
    </source>
</evidence>
<dbReference type="RefSeq" id="WP_230001204.1">
    <property type="nucleotide sequence ID" value="NZ_JAJJMN010000002.1"/>
</dbReference>
<gene>
    <name evidence="1" type="ORF">LNQ34_21720</name>
</gene>
<comment type="caution">
    <text evidence="1">The sequence shown here is derived from an EMBL/GenBank/DDBJ whole genome shotgun (WGS) entry which is preliminary data.</text>
</comment>
<sequence>MHNSFDELIIANQGCCSKSKVASENGKRFEIDSKEDFTKIRIDNCLITSQQVQKCDFGFVRYFNNDFYFVELKGKDVKIALDQIISTINIFEDSVIRIPKEKRFGFIVSSRNPLSGAETNNLKQAFAKKHGRLLEIKSVQCKYVPK</sequence>
<dbReference type="EMBL" id="JAJJMN010000002">
    <property type="protein sequence ID" value="MCC9020391.1"/>
    <property type="molecule type" value="Genomic_DNA"/>
</dbReference>
<accession>A0ABS8M892</accession>
<name>A0ABS8M892_9FLAO</name>
<organism evidence="1 2">
    <name type="scientific">Flavobacterium lipolyticum</name>
    <dbReference type="NCBI Taxonomy" id="2893754"/>
    <lineage>
        <taxon>Bacteria</taxon>
        <taxon>Pseudomonadati</taxon>
        <taxon>Bacteroidota</taxon>
        <taxon>Flavobacteriia</taxon>
        <taxon>Flavobacteriales</taxon>
        <taxon>Flavobacteriaceae</taxon>
        <taxon>Flavobacterium</taxon>
    </lineage>
</organism>
<evidence type="ECO:0000313" key="2">
    <source>
        <dbReference type="Proteomes" id="UP001430700"/>
    </source>
</evidence>
<dbReference type="Proteomes" id="UP001430700">
    <property type="component" value="Unassembled WGS sequence"/>
</dbReference>
<reference evidence="1" key="1">
    <citation type="submission" date="2021-11" db="EMBL/GenBank/DDBJ databases">
        <title>Description of novel Flavobacterium species.</title>
        <authorList>
            <person name="Saticioglu I.B."/>
            <person name="Ay H."/>
            <person name="Altun S."/>
            <person name="Duman M."/>
        </authorList>
    </citation>
    <scope>NUCLEOTIDE SEQUENCE</scope>
    <source>
        <strain evidence="1">F-126</strain>
    </source>
</reference>
<keyword evidence="2" id="KW-1185">Reference proteome</keyword>